<evidence type="ECO:0000256" key="1">
    <source>
        <dbReference type="SAM" id="MobiDB-lite"/>
    </source>
</evidence>
<dbReference type="HOGENOM" id="CLU_2098999_0_0_1"/>
<dbReference type="InParanoid" id="G0NYA1"/>
<dbReference type="AlphaFoldDB" id="G0NYA1"/>
<name>G0NYA1_CAEBE</name>
<evidence type="ECO:0000313" key="2">
    <source>
        <dbReference type="EMBL" id="EGT40001.1"/>
    </source>
</evidence>
<reference evidence="3" key="1">
    <citation type="submission" date="2011-07" db="EMBL/GenBank/DDBJ databases">
        <authorList>
            <consortium name="Caenorhabditis brenneri Sequencing and Analysis Consortium"/>
            <person name="Wilson R.K."/>
        </authorList>
    </citation>
    <scope>NUCLEOTIDE SEQUENCE [LARGE SCALE GENOMIC DNA]</scope>
    <source>
        <strain evidence="3">PB2801</strain>
    </source>
</reference>
<evidence type="ECO:0000313" key="3">
    <source>
        <dbReference type="Proteomes" id="UP000008068"/>
    </source>
</evidence>
<dbReference type="Proteomes" id="UP000008068">
    <property type="component" value="Unassembled WGS sequence"/>
</dbReference>
<proteinExistence type="predicted"/>
<dbReference type="EMBL" id="GL379979">
    <property type="protein sequence ID" value="EGT40001.1"/>
    <property type="molecule type" value="Genomic_DNA"/>
</dbReference>
<keyword evidence="3" id="KW-1185">Reference proteome</keyword>
<gene>
    <name evidence="2" type="ORF">CAEBREN_02568</name>
</gene>
<feature type="region of interest" description="Disordered" evidence="1">
    <location>
        <begin position="97"/>
        <end position="116"/>
    </location>
</feature>
<organism evidence="3">
    <name type="scientific">Caenorhabditis brenneri</name>
    <name type="common">Nematode worm</name>
    <dbReference type="NCBI Taxonomy" id="135651"/>
    <lineage>
        <taxon>Eukaryota</taxon>
        <taxon>Metazoa</taxon>
        <taxon>Ecdysozoa</taxon>
        <taxon>Nematoda</taxon>
        <taxon>Chromadorea</taxon>
        <taxon>Rhabditida</taxon>
        <taxon>Rhabditina</taxon>
        <taxon>Rhabditomorpha</taxon>
        <taxon>Rhabditoidea</taxon>
        <taxon>Rhabditidae</taxon>
        <taxon>Peloderinae</taxon>
        <taxon>Caenorhabditis</taxon>
    </lineage>
</organism>
<sequence length="116" mass="12330">MGEATLEAANREIAALKTALEKKDDLHRKRVNAMSRRISVLEGIDGDVAGPTAKPNQVVWVHVVPPPLQARGPKTVRDGVRSFVLLTVFGGLGQCRSWGGTGPSATASRHPPTKNG</sequence>
<accession>G0NYA1</accession>
<protein>
    <submittedName>
        <fullName evidence="2">Uncharacterized protein</fullName>
    </submittedName>
</protein>